<feature type="compositionally biased region" description="Basic and acidic residues" evidence="1">
    <location>
        <begin position="74"/>
        <end position="97"/>
    </location>
</feature>
<protein>
    <submittedName>
        <fullName evidence="2">Uncharacterized protein</fullName>
    </submittedName>
</protein>
<evidence type="ECO:0000256" key="1">
    <source>
        <dbReference type="SAM" id="MobiDB-lite"/>
    </source>
</evidence>
<reference evidence="2" key="1">
    <citation type="submission" date="2021-01" db="EMBL/GenBank/DDBJ databases">
        <authorList>
            <person name="Bezrukov I."/>
        </authorList>
    </citation>
    <scope>NUCLEOTIDE SEQUENCE</scope>
</reference>
<accession>A0A8S2A5A0</accession>
<evidence type="ECO:0000313" key="3">
    <source>
        <dbReference type="Proteomes" id="UP000682877"/>
    </source>
</evidence>
<feature type="region of interest" description="Disordered" evidence="1">
    <location>
        <begin position="1"/>
        <end position="132"/>
    </location>
</feature>
<name>A0A8S2A5A0_ARAAE</name>
<evidence type="ECO:0000313" key="2">
    <source>
        <dbReference type="EMBL" id="CAE6033952.1"/>
    </source>
</evidence>
<dbReference type="EMBL" id="LR999454">
    <property type="protein sequence ID" value="CAE6033952.1"/>
    <property type="molecule type" value="Genomic_DNA"/>
</dbReference>
<keyword evidence="3" id="KW-1185">Reference proteome</keyword>
<organism evidence="2 3">
    <name type="scientific">Arabidopsis arenosa</name>
    <name type="common">Sand rock-cress</name>
    <name type="synonym">Cardaminopsis arenosa</name>
    <dbReference type="NCBI Taxonomy" id="38785"/>
    <lineage>
        <taxon>Eukaryota</taxon>
        <taxon>Viridiplantae</taxon>
        <taxon>Streptophyta</taxon>
        <taxon>Embryophyta</taxon>
        <taxon>Tracheophyta</taxon>
        <taxon>Spermatophyta</taxon>
        <taxon>Magnoliopsida</taxon>
        <taxon>eudicotyledons</taxon>
        <taxon>Gunneridae</taxon>
        <taxon>Pentapetalae</taxon>
        <taxon>rosids</taxon>
        <taxon>malvids</taxon>
        <taxon>Brassicales</taxon>
        <taxon>Brassicaceae</taxon>
        <taxon>Camelineae</taxon>
        <taxon>Arabidopsis</taxon>
    </lineage>
</organism>
<dbReference type="Proteomes" id="UP000682877">
    <property type="component" value="Chromosome 4"/>
</dbReference>
<proteinExistence type="predicted"/>
<sequence>MARVKDGDGLEYESTERRRREETAGEEPPTNASEFETPKGTAEMEVDPIEPPTDASKIESQKGTADMEEDSESEKETPKETTIDKTELAREAERENDPTEGVGGLNGSGEASIDAVEGRDGPEIEEPPRETENVIVMEKGIVSSRSVACVSSSSLPELASTNVAVIEKE</sequence>
<gene>
    <name evidence="2" type="ORF">AARE701A_LOCUS10709</name>
</gene>
<feature type="compositionally biased region" description="Basic and acidic residues" evidence="1">
    <location>
        <begin position="1"/>
        <end position="23"/>
    </location>
</feature>
<dbReference type="AlphaFoldDB" id="A0A8S2A5A0"/>
<feature type="compositionally biased region" description="Basic and acidic residues" evidence="1">
    <location>
        <begin position="116"/>
        <end position="132"/>
    </location>
</feature>